<dbReference type="InterPro" id="IPR039718">
    <property type="entry name" value="Rrm1"/>
</dbReference>
<dbReference type="SUPFAM" id="SSF51998">
    <property type="entry name" value="PFL-like glycyl radical enzymes"/>
    <property type="match status" value="1"/>
</dbReference>
<dbReference type="EMBL" id="KY608910">
    <property type="protein sequence ID" value="AUQ43944.1"/>
    <property type="molecule type" value="Genomic_DNA"/>
</dbReference>
<dbReference type="Proteomes" id="UP000290737">
    <property type="component" value="Genome"/>
</dbReference>
<dbReference type="PROSITE" id="PS00089">
    <property type="entry name" value="RIBORED_LARGE"/>
    <property type="match status" value="1"/>
</dbReference>
<evidence type="ECO:0000313" key="3">
    <source>
        <dbReference type="EMBL" id="AUQ43944.1"/>
    </source>
</evidence>
<evidence type="ECO:0000259" key="2">
    <source>
        <dbReference type="PROSITE" id="PS00089"/>
    </source>
</evidence>
<dbReference type="GO" id="GO:0005524">
    <property type="term" value="F:ATP binding"/>
    <property type="evidence" value="ECO:0007669"/>
    <property type="project" value="TreeGrafter"/>
</dbReference>
<dbReference type="InterPro" id="IPR008926">
    <property type="entry name" value="RNR_R1-su_N"/>
</dbReference>
<dbReference type="KEGG" id="vg:41701791"/>
<dbReference type="RefSeq" id="YP_009551741.1">
    <property type="nucleotide sequence ID" value="NC_040536.1"/>
</dbReference>
<reference evidence="3" key="1">
    <citation type="journal article" date="2021" name="Virus">
        <title>The discovery, distribution and diversity of DNA viruses associated with Drosophila melanogaster in Europe.</title>
        <authorList>
            <person name="Wallace M.A."/>
            <person name="Coffman K.A."/>
            <person name="Gilbert C."/>
            <person name="Ravindran S."/>
            <person name="Albery G.F."/>
            <person name="Abbott J."/>
            <person name="Argyridou E."/>
            <person name="Bellosta P."/>
            <person name="Betancourt A.J."/>
            <person name="Colinet H."/>
            <person name="Eric K."/>
            <person name="Glaser-Schmitt A."/>
            <person name="Grath S."/>
            <person name="Jelic M."/>
            <person name="Kankare M."/>
            <person name="Kozeretska I."/>
            <person name="Loeschcke V."/>
            <person name="Montchamp-Moreau C."/>
            <person name="Ometto L."/>
            <person name="Onder B.S."/>
            <person name="Orengo D.J."/>
            <person name="Parsch J."/>
            <person name="Pascual M."/>
            <person name="Patenkovic A."/>
            <person name="Puerma E."/>
            <person name="Ritchie M.G."/>
            <person name="Rota-Stabelli O."/>
            <person name="Schou M.F."/>
            <person name="Serga S.V."/>
            <person name="Stamenkovic-Radak M."/>
            <person name="Tanaskovic M."/>
            <person name="Veselinovic M.S."/>
            <person name="Vieira J."/>
            <person name="Vieira C.P."/>
            <person name="Kapun M."/>
            <person name="Flatt T."/>
            <person name="Gonzalez J."/>
            <person name="Staubach F."/>
            <person name="Obbard D.J."/>
        </authorList>
    </citation>
    <scope>NUCLEOTIDE SEQUENCE</scope>
    <source>
        <strain evidence="3">SRR3939042_Esparto_2012</strain>
    </source>
</reference>
<dbReference type="GO" id="GO:0004748">
    <property type="term" value="F:ribonucleoside-diphosphate reductase activity, thioredoxin disulfide as acceptor"/>
    <property type="evidence" value="ECO:0007669"/>
    <property type="project" value="TreeGrafter"/>
</dbReference>
<comment type="similarity">
    <text evidence="1">Belongs to the ribonucleoside diphosphate reductase large chain family.</text>
</comment>
<dbReference type="OrthoDB" id="2980at10239"/>
<feature type="domain" description="Ribonucleotide reductase large subunit" evidence="2">
    <location>
        <begin position="584"/>
        <end position="606"/>
    </location>
</feature>
<dbReference type="UniPathway" id="UPA00326"/>
<evidence type="ECO:0000313" key="4">
    <source>
        <dbReference type="Proteomes" id="UP000290737"/>
    </source>
</evidence>
<accession>A0A2I7G2T7</accession>
<dbReference type="PANTHER" id="PTHR11573:SF6">
    <property type="entry name" value="RIBONUCLEOSIDE-DIPHOSPHATE REDUCTASE LARGE SUBUNIT"/>
    <property type="match status" value="1"/>
</dbReference>
<dbReference type="InterPro" id="IPR013346">
    <property type="entry name" value="NrdE_NrdA_C"/>
</dbReference>
<dbReference type="GeneID" id="41701791"/>
<dbReference type="Gene3D" id="3.20.70.20">
    <property type="match status" value="1"/>
</dbReference>
<dbReference type="SUPFAM" id="SSF48168">
    <property type="entry name" value="R1 subunit of ribonucleotide reductase, N-terminal domain"/>
    <property type="match status" value="1"/>
</dbReference>
<sequence length="886" mass="101791">MNSKQLNIFKKSVQKIDFTLDNSCELLKMYTPIQCRQLIARLLLDYGKIDDISIILKHMHINPDHIPDKEQVDSLFMAIKSLLHDVIKINEYHRTSDIIDEVSFKKWFPKCNNILPLTWINMNRDYIYNSHGLRILINRYLRPNEPIQFCMLRMAKLLFGTDWDNFDRDEQYGGWFMFYTLLSCGFVHISSVLADADQADPTIISGEACRLVVATKNYDREFIKQMEEVSKMISLGVGVGMGASTIPRVGTKENGKIHGGFRNVVKKLDSCNQLSIYERKPKIALYISIHNDTIFDVFDLRTPTKEHIENVFFGVMINDYYMYCLRNKYMWYLFPGNVTLNGKYLSDFSGSEYVTMYKKFVDAKLYTRKIMATDLMELLLNSIAESGSPYVIWDDVVNRYNNHMHLGKIKTLNLCAEITNYASYEETSSCTLISLNFAMFSDFQSVQTSLFEYLRHVDPVFNDLYWNIIDFYNQTDLLYLEQMKFSYMLGYMGTWMLNMFMGKDRKQRELGISPMGIYDMAVMMNSEPEKLIGPVSDTMYLGAIQSSCKYSHDYNVICNRYMGSPFSMGRPQWMLRNKQTYIKWPKVVFSNMRAGMANSMLTAQAPTATTAMLCGVTDSVTLPLSILMSKESENGRNAVITYGILNHILCNSDHKFNLKNDISLQVELYAKSAPFIDQSQSTIFHIDLTKQNIFNLLKATYLAELKTAIYYIIPKPINPTLNIIRSTVELAEHYASKFQKNINQIKNIEDDKGLNNTCNNYNNTKNINDSEINTTVESLVATSDDDDDALYSKIITSVAMASVEKRINHISINANNKTSLPIAIVNNNTNNKSSNDIDDYDDDFYYKRNYIDDVGNTENCTISNNNIPTTSTTTCNINTHCDTCAL</sequence>
<evidence type="ECO:0000256" key="1">
    <source>
        <dbReference type="ARBA" id="ARBA00010406"/>
    </source>
</evidence>
<organism evidence="3">
    <name type="scientific">Esparto virus</name>
    <dbReference type="NCBI Taxonomy" id="2072209"/>
    <lineage>
        <taxon>Viruses</taxon>
        <taxon>Viruses incertae sedis</taxon>
        <taxon>Naldaviricetes</taxon>
        <taxon>Lefavirales</taxon>
        <taxon>Nudiviridae</taxon>
        <taxon>Alphanudivirus</taxon>
        <taxon>Alphanudivirus tertidromelanogasteris</taxon>
    </lineage>
</organism>
<name>A0A2I7G2T7_9VIRU</name>
<dbReference type="PANTHER" id="PTHR11573">
    <property type="entry name" value="RIBONUCLEOSIDE-DIPHOSPHATE REDUCTASE LARGE CHAIN"/>
    <property type="match status" value="1"/>
</dbReference>
<dbReference type="InterPro" id="IPR000788">
    <property type="entry name" value="RNR_lg_C"/>
</dbReference>
<dbReference type="GO" id="GO:0009263">
    <property type="term" value="P:deoxyribonucleotide biosynthetic process"/>
    <property type="evidence" value="ECO:0007669"/>
    <property type="project" value="TreeGrafter"/>
</dbReference>
<dbReference type="Pfam" id="PF02867">
    <property type="entry name" value="Ribonuc_red_lgC"/>
    <property type="match status" value="1"/>
</dbReference>
<keyword evidence="4" id="KW-1185">Reference proteome</keyword>
<protein>
    <submittedName>
        <fullName evidence="3">Ribonucleotide reductase large subunit</fullName>
    </submittedName>
</protein>
<dbReference type="PRINTS" id="PR01183">
    <property type="entry name" value="RIBORDTASEM1"/>
</dbReference>
<proteinExistence type="inferred from homology"/>